<organism evidence="1 2">
    <name type="scientific">Methylomonas koyamae</name>
    <dbReference type="NCBI Taxonomy" id="702114"/>
    <lineage>
        <taxon>Bacteria</taxon>
        <taxon>Pseudomonadati</taxon>
        <taxon>Pseudomonadota</taxon>
        <taxon>Gammaproteobacteria</taxon>
        <taxon>Methylococcales</taxon>
        <taxon>Methylococcaceae</taxon>
        <taxon>Methylomonas</taxon>
    </lineage>
</organism>
<dbReference type="InterPro" id="IPR037914">
    <property type="entry name" value="SpoVT-AbrB_sf"/>
</dbReference>
<proteinExistence type="predicted"/>
<reference evidence="1 2" key="1">
    <citation type="submission" date="2016-03" db="EMBL/GenBank/DDBJ databases">
        <authorList>
            <person name="Ploux O."/>
        </authorList>
    </citation>
    <scope>NUCLEOTIDE SEQUENCE [LARGE SCALE GENOMIC DNA]</scope>
    <source>
        <strain evidence="1 2">R-45378</strain>
    </source>
</reference>
<evidence type="ECO:0000313" key="1">
    <source>
        <dbReference type="EMBL" id="OAI12099.1"/>
    </source>
</evidence>
<protein>
    <submittedName>
        <fullName evidence="1">Virulence factor</fullName>
    </submittedName>
</protein>
<gene>
    <name evidence="1" type="ORF">A1507_19100</name>
</gene>
<dbReference type="OrthoDB" id="5298361at2"/>
<accession>A0A177N4G4</accession>
<comment type="caution">
    <text evidence="1">The sequence shown here is derived from an EMBL/GenBank/DDBJ whole genome shotgun (WGS) entry which is preliminary data.</text>
</comment>
<dbReference type="AlphaFoldDB" id="A0A177N4G4"/>
<dbReference type="EMBL" id="LUUJ01000112">
    <property type="protein sequence ID" value="OAI12099.1"/>
    <property type="molecule type" value="Genomic_DNA"/>
</dbReference>
<evidence type="ECO:0000313" key="2">
    <source>
        <dbReference type="Proteomes" id="UP000077857"/>
    </source>
</evidence>
<dbReference type="Proteomes" id="UP000077857">
    <property type="component" value="Unassembled WGS sequence"/>
</dbReference>
<dbReference type="RefSeq" id="WP_064042095.1">
    <property type="nucleotide sequence ID" value="NZ_LUUJ01000112.1"/>
</dbReference>
<name>A0A177N4G4_9GAMM</name>
<sequence length="74" mass="8484">MKRRYLGSQSQAVRLPEYVRANADRVAVFRRDEEIILRETSINASAIFDAVSALPEDFMGEGRDDKPQQEREAL</sequence>
<dbReference type="SUPFAM" id="SSF89447">
    <property type="entry name" value="AbrB/MazE/MraZ-like"/>
    <property type="match status" value="1"/>
</dbReference>